<name>A0ABY5ZK95_9BACT</name>
<protein>
    <submittedName>
        <fullName evidence="1">Uncharacterized protein</fullName>
    </submittedName>
</protein>
<evidence type="ECO:0000313" key="2">
    <source>
        <dbReference type="Proteomes" id="UP001060414"/>
    </source>
</evidence>
<evidence type="ECO:0000313" key="1">
    <source>
        <dbReference type="EMBL" id="UWZ79587.1"/>
    </source>
</evidence>
<keyword evidence="2" id="KW-1185">Reference proteome</keyword>
<proteinExistence type="predicted"/>
<organism evidence="1 2">
    <name type="scientific">Geoalkalibacter halelectricus</name>
    <dbReference type="NCBI Taxonomy" id="2847045"/>
    <lineage>
        <taxon>Bacteria</taxon>
        <taxon>Pseudomonadati</taxon>
        <taxon>Thermodesulfobacteriota</taxon>
        <taxon>Desulfuromonadia</taxon>
        <taxon>Desulfuromonadales</taxon>
        <taxon>Geoalkalibacteraceae</taxon>
        <taxon>Geoalkalibacter</taxon>
    </lineage>
</organism>
<gene>
    <name evidence="1" type="ORF">L9S41_18180</name>
</gene>
<dbReference type="Proteomes" id="UP001060414">
    <property type="component" value="Chromosome"/>
</dbReference>
<sequence length="78" mass="9119">MYNPDEHNRQSIRLRDFDYAGSGGYFVTVCTWQRECLFGEVVDGNVRLNELGMAVHDEWLRTPGRCQGSCRFFTPHYL</sequence>
<reference evidence="1" key="1">
    <citation type="journal article" date="2022" name="Environ. Microbiol.">
        <title>Geoalkalibacter halelectricus SAP #1 sp. nov. possessing extracellular electron transfer and mineral#reducing capabilities from a haloalkaline environment.</title>
        <authorList>
            <person name="Yadav S."/>
            <person name="Singh R."/>
            <person name="Sundharam S.S."/>
            <person name="Chaudhary S."/>
            <person name="Krishnamurthi S."/>
            <person name="Patil S.A."/>
        </authorList>
    </citation>
    <scope>NUCLEOTIDE SEQUENCE</scope>
    <source>
        <strain evidence="1">SAP-1</strain>
    </source>
</reference>
<accession>A0ABY5ZK95</accession>
<dbReference type="EMBL" id="CP092109">
    <property type="protein sequence ID" value="UWZ79587.1"/>
    <property type="molecule type" value="Genomic_DNA"/>
</dbReference>
<dbReference type="RefSeq" id="WP_260747939.1">
    <property type="nucleotide sequence ID" value="NZ_CP092109.1"/>
</dbReference>